<evidence type="ECO:0000256" key="1">
    <source>
        <dbReference type="ARBA" id="ARBA00008276"/>
    </source>
</evidence>
<name>X6NNM7_RETFI</name>
<evidence type="ECO:0000313" key="7">
    <source>
        <dbReference type="EMBL" id="ETO26977.1"/>
    </source>
</evidence>
<dbReference type="InterPro" id="IPR013221">
    <property type="entry name" value="Mur_ligase_cen"/>
</dbReference>
<dbReference type="Gene3D" id="3.40.1190.10">
    <property type="entry name" value="Mur-like, catalytic domain"/>
    <property type="match status" value="1"/>
</dbReference>
<accession>X6NNM7</accession>
<proteinExistence type="inferred from homology"/>
<keyword evidence="3" id="KW-0547">Nucleotide-binding</keyword>
<keyword evidence="5" id="KW-0472">Membrane</keyword>
<evidence type="ECO:0000256" key="3">
    <source>
        <dbReference type="ARBA" id="ARBA00022741"/>
    </source>
</evidence>
<dbReference type="OrthoDB" id="5212574at2759"/>
<dbReference type="EMBL" id="ASPP01007534">
    <property type="protein sequence ID" value="ETO26977.1"/>
    <property type="molecule type" value="Genomic_DNA"/>
</dbReference>
<dbReference type="PANTHER" id="PTHR11136">
    <property type="entry name" value="FOLYLPOLYGLUTAMATE SYNTHASE-RELATED"/>
    <property type="match status" value="1"/>
</dbReference>
<evidence type="ECO:0000256" key="5">
    <source>
        <dbReference type="SAM" id="Phobius"/>
    </source>
</evidence>
<dbReference type="InterPro" id="IPR001645">
    <property type="entry name" value="Folylpolyglutamate_synth"/>
</dbReference>
<keyword evidence="4" id="KW-0067">ATP-binding</keyword>
<dbReference type="Proteomes" id="UP000023152">
    <property type="component" value="Unassembled WGS sequence"/>
</dbReference>
<keyword evidence="8" id="KW-1185">Reference proteome</keyword>
<feature type="non-terminal residue" evidence="7">
    <location>
        <position position="184"/>
    </location>
</feature>
<evidence type="ECO:0000313" key="8">
    <source>
        <dbReference type="Proteomes" id="UP000023152"/>
    </source>
</evidence>
<protein>
    <submittedName>
        <fullName evidence="7">Tetrahydrofolate synthase</fullName>
    </submittedName>
</protein>
<sequence>MELATYVELHKYLNKVYENPHKEYECIHVTGTNGKGSFVWKCAHLLEKALQSKAKASNVVNRVCISETDFVKYLNQVLNEEYQITKAFQRFEKQANKRFVLTIFEITTLIAFLYFRDRNVKMAVIEVGMGGKYDTTNIIHSPLLAVITHVALDHCQWLGNTVEQITLEKAGIIKTGCRVLLGNY</sequence>
<organism evidence="7 8">
    <name type="scientific">Reticulomyxa filosa</name>
    <dbReference type="NCBI Taxonomy" id="46433"/>
    <lineage>
        <taxon>Eukaryota</taxon>
        <taxon>Sar</taxon>
        <taxon>Rhizaria</taxon>
        <taxon>Retaria</taxon>
        <taxon>Foraminifera</taxon>
        <taxon>Monothalamids</taxon>
        <taxon>Reticulomyxidae</taxon>
        <taxon>Reticulomyxa</taxon>
    </lineage>
</organism>
<feature type="domain" description="Mur ligase central" evidence="6">
    <location>
        <begin position="29"/>
        <end position="174"/>
    </location>
</feature>
<reference evidence="7 8" key="1">
    <citation type="journal article" date="2013" name="Curr. Biol.">
        <title>The Genome of the Foraminiferan Reticulomyxa filosa.</title>
        <authorList>
            <person name="Glockner G."/>
            <person name="Hulsmann N."/>
            <person name="Schleicher M."/>
            <person name="Noegel A.A."/>
            <person name="Eichinger L."/>
            <person name="Gallinger C."/>
            <person name="Pawlowski J."/>
            <person name="Sierra R."/>
            <person name="Euteneuer U."/>
            <person name="Pillet L."/>
            <person name="Moustafa A."/>
            <person name="Platzer M."/>
            <person name="Groth M."/>
            <person name="Szafranski K."/>
            <person name="Schliwa M."/>
        </authorList>
    </citation>
    <scope>NUCLEOTIDE SEQUENCE [LARGE SCALE GENOMIC DNA]</scope>
</reference>
<evidence type="ECO:0000256" key="4">
    <source>
        <dbReference type="ARBA" id="ARBA00022840"/>
    </source>
</evidence>
<gene>
    <name evidence="7" type="ORF">RFI_10159</name>
</gene>
<feature type="transmembrane region" description="Helical" evidence="5">
    <location>
        <begin position="99"/>
        <end position="115"/>
    </location>
</feature>
<dbReference type="PROSITE" id="PS01012">
    <property type="entry name" value="FOLYLPOLYGLU_SYNT_2"/>
    <property type="match status" value="1"/>
</dbReference>
<dbReference type="GO" id="GO:0008841">
    <property type="term" value="F:dihydrofolate synthase activity"/>
    <property type="evidence" value="ECO:0007669"/>
    <property type="project" value="TreeGrafter"/>
</dbReference>
<dbReference type="GO" id="GO:0004326">
    <property type="term" value="F:tetrahydrofolylpolyglutamate synthase activity"/>
    <property type="evidence" value="ECO:0007669"/>
    <property type="project" value="InterPro"/>
</dbReference>
<comment type="caution">
    <text evidence="7">The sequence shown here is derived from an EMBL/GenBank/DDBJ whole genome shotgun (WGS) entry which is preliminary data.</text>
</comment>
<dbReference type="GO" id="GO:0005524">
    <property type="term" value="F:ATP binding"/>
    <property type="evidence" value="ECO:0007669"/>
    <property type="project" value="UniProtKB-KW"/>
</dbReference>
<dbReference type="Pfam" id="PF08245">
    <property type="entry name" value="Mur_ligase_M"/>
    <property type="match status" value="1"/>
</dbReference>
<dbReference type="PANTHER" id="PTHR11136:SF0">
    <property type="entry name" value="DIHYDROFOLATE SYNTHETASE-RELATED"/>
    <property type="match status" value="1"/>
</dbReference>
<dbReference type="InterPro" id="IPR036565">
    <property type="entry name" value="Mur-like_cat_sf"/>
</dbReference>
<evidence type="ECO:0000259" key="6">
    <source>
        <dbReference type="Pfam" id="PF08245"/>
    </source>
</evidence>
<keyword evidence="5" id="KW-1133">Transmembrane helix</keyword>
<comment type="similarity">
    <text evidence="1">Belongs to the folylpolyglutamate synthase family.</text>
</comment>
<keyword evidence="5" id="KW-0812">Transmembrane</keyword>
<dbReference type="AlphaFoldDB" id="X6NNM7"/>
<evidence type="ECO:0000256" key="2">
    <source>
        <dbReference type="ARBA" id="ARBA00022598"/>
    </source>
</evidence>
<keyword evidence="2" id="KW-0436">Ligase</keyword>
<dbReference type="SUPFAM" id="SSF53623">
    <property type="entry name" value="MurD-like peptide ligases, catalytic domain"/>
    <property type="match status" value="1"/>
</dbReference>
<dbReference type="InterPro" id="IPR018109">
    <property type="entry name" value="Folylpolyglutamate_synth_CS"/>
</dbReference>
<dbReference type="GO" id="GO:0005737">
    <property type="term" value="C:cytoplasm"/>
    <property type="evidence" value="ECO:0007669"/>
    <property type="project" value="TreeGrafter"/>
</dbReference>